<evidence type="ECO:0000313" key="3">
    <source>
        <dbReference type="Proteomes" id="UP000440578"/>
    </source>
</evidence>
<proteinExistence type="predicted"/>
<evidence type="ECO:0000256" key="1">
    <source>
        <dbReference type="SAM" id="MobiDB-lite"/>
    </source>
</evidence>
<dbReference type="AlphaFoldDB" id="A0A6A4VI09"/>
<dbReference type="Proteomes" id="UP000440578">
    <property type="component" value="Unassembled WGS sequence"/>
</dbReference>
<gene>
    <name evidence="2" type="ORF">FJT64_011810</name>
</gene>
<feature type="compositionally biased region" description="Polar residues" evidence="1">
    <location>
        <begin position="62"/>
        <end position="74"/>
    </location>
</feature>
<accession>A0A6A4VI09</accession>
<evidence type="ECO:0000313" key="2">
    <source>
        <dbReference type="EMBL" id="KAF0289978.1"/>
    </source>
</evidence>
<feature type="compositionally biased region" description="Low complexity" evidence="1">
    <location>
        <begin position="14"/>
        <end position="27"/>
    </location>
</feature>
<dbReference type="EMBL" id="VIIS01001991">
    <property type="protein sequence ID" value="KAF0289978.1"/>
    <property type="molecule type" value="Genomic_DNA"/>
</dbReference>
<name>A0A6A4VI09_AMPAM</name>
<reference evidence="2 3" key="1">
    <citation type="submission" date="2019-07" db="EMBL/GenBank/DDBJ databases">
        <title>Draft genome assembly of a fouling barnacle, Amphibalanus amphitrite (Darwin, 1854): The first reference genome for Thecostraca.</title>
        <authorList>
            <person name="Kim W."/>
        </authorList>
    </citation>
    <scope>NUCLEOTIDE SEQUENCE [LARGE SCALE GENOMIC DNA]</scope>
    <source>
        <strain evidence="2">SNU_AA5</strain>
        <tissue evidence="2">Soma without cirri and trophi</tissue>
    </source>
</reference>
<sequence>MGASTGRAADGHASHSSPSSPSPTVSTDTRRTEELVPLIVFRPASGTSPRPYRGGARPVPSPSLQRDATTSLIVESSSSSTRREPSPQPQRADVVLCPRPPPPGERADTDGHGDDVRIATEF</sequence>
<protein>
    <submittedName>
        <fullName evidence="2">Uncharacterized protein</fullName>
    </submittedName>
</protein>
<feature type="compositionally biased region" description="Basic and acidic residues" evidence="1">
    <location>
        <begin position="105"/>
        <end position="122"/>
    </location>
</feature>
<dbReference type="OrthoDB" id="8825892at2759"/>
<organism evidence="2 3">
    <name type="scientific">Amphibalanus amphitrite</name>
    <name type="common">Striped barnacle</name>
    <name type="synonym">Balanus amphitrite</name>
    <dbReference type="NCBI Taxonomy" id="1232801"/>
    <lineage>
        <taxon>Eukaryota</taxon>
        <taxon>Metazoa</taxon>
        <taxon>Ecdysozoa</taxon>
        <taxon>Arthropoda</taxon>
        <taxon>Crustacea</taxon>
        <taxon>Multicrustacea</taxon>
        <taxon>Cirripedia</taxon>
        <taxon>Thoracica</taxon>
        <taxon>Thoracicalcarea</taxon>
        <taxon>Balanomorpha</taxon>
        <taxon>Balanoidea</taxon>
        <taxon>Balanidae</taxon>
        <taxon>Amphibalaninae</taxon>
        <taxon>Amphibalanus</taxon>
    </lineage>
</organism>
<keyword evidence="3" id="KW-1185">Reference proteome</keyword>
<feature type="region of interest" description="Disordered" evidence="1">
    <location>
        <begin position="1"/>
        <end position="122"/>
    </location>
</feature>
<comment type="caution">
    <text evidence="2">The sequence shown here is derived from an EMBL/GenBank/DDBJ whole genome shotgun (WGS) entry which is preliminary data.</text>
</comment>